<dbReference type="EMBL" id="BMFN01000005">
    <property type="protein sequence ID" value="GGF79382.1"/>
    <property type="molecule type" value="Genomic_DNA"/>
</dbReference>
<evidence type="ECO:0000313" key="1">
    <source>
        <dbReference type="EMBL" id="GGF79382.1"/>
    </source>
</evidence>
<comment type="caution">
    <text evidence="1">The sequence shown here is derived from an EMBL/GenBank/DDBJ whole genome shotgun (WGS) entry which is preliminary data.</text>
</comment>
<name>A0ACB5PWR2_9BACT</name>
<reference evidence="1 2" key="1">
    <citation type="journal article" date="2019" name="Int. J. Syst. Evol. Microbiol.">
        <title>The Global Catalogue of Microorganisms (GCM) 10K type strain sequencing project: providing services to taxonomists for standard genome sequencing and annotation.</title>
        <authorList>
            <consortium name="The Broad Institute Genomics Platform"/>
            <consortium name="The Broad Institute Genome Sequencing Center for Infectious Disease"/>
            <person name="Wu L."/>
            <person name="Ma J."/>
        </authorList>
    </citation>
    <scope>NUCLEOTIDE SEQUENCE [LARGE SCALE GENOMIC DNA]</scope>
    <source>
        <strain evidence="1 2">CGMCC 1.12720</strain>
    </source>
</reference>
<dbReference type="Proteomes" id="UP000605392">
    <property type="component" value="Unassembled WGS sequence"/>
</dbReference>
<accession>A0ACB5PWR2</accession>
<keyword evidence="2" id="KW-1185">Reference proteome</keyword>
<sequence>MKREWLLLCGTLLSLKGTDAFSAPSTASRAGSSWSLASSAAPDKAGLLAPDLTITGTVTDENGGGLPGATVVVKGTTIGTGTDDKGNFTLNVPEVNANGTLVVTFVGYTPQEVPINGRTTISVQLRPDAQALNEVVIVGYGTQKRADVTGSVVSVPQDRLDKIPVSNVAQALQGAVAGVQITGGSSVPGNQPNIQIRGVRSITASTSPYLIVDGVPFPGNLNDINPNDIASIEILKDASSTAIYGTRGSNGVILISTKRGKTGKPQIRYNGYGGPEYLNNRLTPLSGPAFSAKWQEFTRQRGINLTPVPNTGELANYEAGITTDWMDLVTQQGFIQDHNLSISGGTDDVKYFLSGDYFKQQGVVKGFQFQRISLRSNIDANLTPWLRIGTSAFYSTNNDDGGRADLSLAQVSSPYGTPFNPDGSYTIFPQPPEQLIRNPLLGLATTRESRVNQLTGTGYAEVEPTFVSGLKYRLNATYSYRPYRSTFYEGRAAGNLRGTAQLLNDERSNYTIENLLIYNKDIDQHHFDLTALYSSQQNDYFTTTENASGFINDAIGFNSIGSGSNTPTISSYSESRALVSQMARLNYSYDSRYLFTVTARRDGSSVFGANADKYAIFPSVAVGWNIANEAFLRDNSLINELKLRFSYGTTGNEGINPYQTITGNALLQYAYGGVSAIGLRANTIGNVNLKWESTTSTNYAIDYAFLKNRLQGSVEYYDAKTDNLLLARQIPIISGYGSILDNIGRVQNRGIELSINSVNIQQPDFTWETAFNISGNRNKVLELYGNGADDIGNRRFIGKPLSAIYDYRVTGVWQVGEDPAGLDPGAKPGDLKFADLNGDNLINSQDREYLGTQLPDYSAGLTNTFSYKGLSLRIFFQTVQGVLKNNGILNFVDLGGRLNTPEEVGYWTPENQSQSRPGLNYNNPRGYGYPSDASFTRLKDVTLSYTVPAALTERLKLGGISAYLSGRNLYTWTDWVGYDPEQNYTLGNGTGNTDGNGPPNFPNVATYVFGLNLSLR</sequence>
<gene>
    <name evidence="1" type="ORF">GCM10011375_38040</name>
</gene>
<evidence type="ECO:0000313" key="2">
    <source>
        <dbReference type="Proteomes" id="UP000605392"/>
    </source>
</evidence>
<proteinExistence type="predicted"/>
<protein>
    <submittedName>
        <fullName evidence="1">SusC/RagA family TonB-linked outer membrane protein</fullName>
    </submittedName>
</protein>
<organism evidence="1 2">
    <name type="scientific">Hymenobacter qilianensis</name>
    <dbReference type="NCBI Taxonomy" id="1385715"/>
    <lineage>
        <taxon>Bacteria</taxon>
        <taxon>Pseudomonadati</taxon>
        <taxon>Bacteroidota</taxon>
        <taxon>Cytophagia</taxon>
        <taxon>Cytophagales</taxon>
        <taxon>Hymenobacteraceae</taxon>
        <taxon>Hymenobacter</taxon>
    </lineage>
</organism>